<organism evidence="2 3">
    <name type="scientific">Dyella thiooxydans</name>
    <dbReference type="NCBI Taxonomy" id="445710"/>
    <lineage>
        <taxon>Bacteria</taxon>
        <taxon>Pseudomonadati</taxon>
        <taxon>Pseudomonadota</taxon>
        <taxon>Gammaproteobacteria</taxon>
        <taxon>Lysobacterales</taxon>
        <taxon>Rhodanobacteraceae</taxon>
        <taxon>Dyella</taxon>
    </lineage>
</organism>
<name>A0A161JJ01_9GAMM</name>
<reference evidence="2 3" key="1">
    <citation type="submission" date="2016-02" db="EMBL/GenBank/DDBJ databases">
        <title>Complete genome sequencing and analysis of ATSB10, Dyella thiooxydans isolated from rhizosphere soil of sunflower (Helianthus annuus L.).</title>
        <authorList>
            <person name="Lee Y."/>
            <person name="Hwangbo K."/>
            <person name="Chung H."/>
            <person name="Yoo J."/>
            <person name="Kim K.Y."/>
            <person name="Sa T.M."/>
            <person name="Um Y."/>
            <person name="Madhaiyan M."/>
        </authorList>
    </citation>
    <scope>NUCLEOTIDE SEQUENCE [LARGE SCALE GENOMIC DNA]</scope>
    <source>
        <strain evidence="2 3">ATSB10</strain>
    </source>
</reference>
<dbReference type="NCBIfam" id="NF047646">
    <property type="entry name" value="REP_Tyr_transpos"/>
    <property type="match status" value="1"/>
</dbReference>
<dbReference type="SUPFAM" id="SSF143422">
    <property type="entry name" value="Transposase IS200-like"/>
    <property type="match status" value="1"/>
</dbReference>
<proteinExistence type="predicted"/>
<accession>A0A161JJ01</accession>
<evidence type="ECO:0000313" key="2">
    <source>
        <dbReference type="EMBL" id="AND68969.1"/>
    </source>
</evidence>
<dbReference type="Pfam" id="PF01797">
    <property type="entry name" value="Y1_Tnp"/>
    <property type="match status" value="1"/>
</dbReference>
<dbReference type="GO" id="GO:0006313">
    <property type="term" value="P:DNA transposition"/>
    <property type="evidence" value="ECO:0007669"/>
    <property type="project" value="InterPro"/>
</dbReference>
<dbReference type="InterPro" id="IPR052715">
    <property type="entry name" value="RAYT_transposase"/>
</dbReference>
<evidence type="ECO:0000313" key="3">
    <source>
        <dbReference type="Proteomes" id="UP000077255"/>
    </source>
</evidence>
<evidence type="ECO:0000259" key="1">
    <source>
        <dbReference type="SMART" id="SM01321"/>
    </source>
</evidence>
<dbReference type="GO" id="GO:0004803">
    <property type="term" value="F:transposase activity"/>
    <property type="evidence" value="ECO:0007669"/>
    <property type="project" value="InterPro"/>
</dbReference>
<dbReference type="InterPro" id="IPR036515">
    <property type="entry name" value="Transposase_17_sf"/>
</dbReference>
<dbReference type="SMART" id="SM01321">
    <property type="entry name" value="Y1_Tnp"/>
    <property type="match status" value="1"/>
</dbReference>
<dbReference type="Gene3D" id="3.30.70.1290">
    <property type="entry name" value="Transposase IS200-like"/>
    <property type="match status" value="1"/>
</dbReference>
<dbReference type="KEGG" id="dtx:ATSB10_15150"/>
<dbReference type="AlphaFoldDB" id="A0A161JJ01"/>
<feature type="domain" description="Transposase IS200-like" evidence="1">
    <location>
        <begin position="1"/>
        <end position="100"/>
    </location>
</feature>
<keyword evidence="3" id="KW-1185">Reference proteome</keyword>
<dbReference type="EMBL" id="CP014841">
    <property type="protein sequence ID" value="AND68969.1"/>
    <property type="molecule type" value="Genomic_DNA"/>
</dbReference>
<sequence length="121" mass="14250">MPWFLDPDVARLACRQMIEPMTWGDARPLGWVFMPDHWHGLVELGPRDDLSCVMNRFKARISKQLCRHLQGDRLWCRGFHDRAIRREEDVRAVARYVVGNPLRAGLVAQLGDYPYWDCVWL</sequence>
<dbReference type="Proteomes" id="UP000077255">
    <property type="component" value="Chromosome"/>
</dbReference>
<gene>
    <name evidence="2" type="ORF">ATSB10_15150</name>
</gene>
<dbReference type="GO" id="GO:0043565">
    <property type="term" value="F:sequence-specific DNA binding"/>
    <property type="evidence" value="ECO:0007669"/>
    <property type="project" value="TreeGrafter"/>
</dbReference>
<dbReference type="InterPro" id="IPR002686">
    <property type="entry name" value="Transposase_17"/>
</dbReference>
<dbReference type="PANTHER" id="PTHR36966:SF1">
    <property type="entry name" value="REP-ASSOCIATED TYROSINE TRANSPOSASE"/>
    <property type="match status" value="1"/>
</dbReference>
<protein>
    <submittedName>
        <fullName evidence="2">Transposase</fullName>
    </submittedName>
</protein>
<dbReference type="PANTHER" id="PTHR36966">
    <property type="entry name" value="REP-ASSOCIATED TYROSINE TRANSPOSASE"/>
    <property type="match status" value="1"/>
</dbReference>